<dbReference type="InterPro" id="IPR001789">
    <property type="entry name" value="Sig_transdc_resp-reg_receiver"/>
</dbReference>
<dbReference type="EMBL" id="JAUZEE010000001">
    <property type="protein sequence ID" value="MDP4299118.1"/>
    <property type="molecule type" value="Genomic_DNA"/>
</dbReference>
<organism evidence="9 10">
    <name type="scientific">Leptothrix discophora</name>
    <dbReference type="NCBI Taxonomy" id="89"/>
    <lineage>
        <taxon>Bacteria</taxon>
        <taxon>Pseudomonadati</taxon>
        <taxon>Pseudomonadota</taxon>
        <taxon>Betaproteobacteria</taxon>
        <taxon>Burkholderiales</taxon>
        <taxon>Sphaerotilaceae</taxon>
        <taxon>Leptothrix</taxon>
    </lineage>
</organism>
<dbReference type="Gene3D" id="3.40.50.300">
    <property type="entry name" value="P-loop containing nucleotide triphosphate hydrolases"/>
    <property type="match status" value="1"/>
</dbReference>
<evidence type="ECO:0000256" key="3">
    <source>
        <dbReference type="ARBA" id="ARBA00023015"/>
    </source>
</evidence>
<dbReference type="PROSITE" id="PS50045">
    <property type="entry name" value="SIGMA54_INTERACT_4"/>
    <property type="match status" value="1"/>
</dbReference>
<evidence type="ECO:0000256" key="1">
    <source>
        <dbReference type="ARBA" id="ARBA00022741"/>
    </source>
</evidence>
<dbReference type="InterPro" id="IPR003593">
    <property type="entry name" value="AAA+_ATPase"/>
</dbReference>
<protein>
    <submittedName>
        <fullName evidence="9">Sigma-54 dependent transcriptional regulator</fullName>
    </submittedName>
</protein>
<feature type="region of interest" description="Disordered" evidence="6">
    <location>
        <begin position="474"/>
        <end position="501"/>
    </location>
</feature>
<keyword evidence="5" id="KW-0597">Phosphoprotein</keyword>
<dbReference type="SUPFAM" id="SSF52172">
    <property type="entry name" value="CheY-like"/>
    <property type="match status" value="1"/>
</dbReference>
<dbReference type="InterPro" id="IPR025944">
    <property type="entry name" value="Sigma_54_int_dom_CS"/>
</dbReference>
<dbReference type="PANTHER" id="PTHR32071">
    <property type="entry name" value="TRANSCRIPTIONAL REGULATORY PROTEIN"/>
    <property type="match status" value="1"/>
</dbReference>
<dbReference type="InterPro" id="IPR002078">
    <property type="entry name" value="Sigma_54_int"/>
</dbReference>
<dbReference type="CDD" id="cd00156">
    <property type="entry name" value="REC"/>
    <property type="match status" value="1"/>
</dbReference>
<evidence type="ECO:0000256" key="5">
    <source>
        <dbReference type="PROSITE-ProRule" id="PRU00169"/>
    </source>
</evidence>
<feature type="compositionally biased region" description="Basic and acidic residues" evidence="6">
    <location>
        <begin position="474"/>
        <end position="494"/>
    </location>
</feature>
<evidence type="ECO:0000313" key="10">
    <source>
        <dbReference type="Proteomes" id="UP001235760"/>
    </source>
</evidence>
<feature type="region of interest" description="Disordered" evidence="6">
    <location>
        <begin position="403"/>
        <end position="428"/>
    </location>
</feature>
<dbReference type="SUPFAM" id="SSF52540">
    <property type="entry name" value="P-loop containing nucleoside triphosphate hydrolases"/>
    <property type="match status" value="1"/>
</dbReference>
<dbReference type="PROSITE" id="PS50110">
    <property type="entry name" value="RESPONSE_REGULATORY"/>
    <property type="match status" value="1"/>
</dbReference>
<dbReference type="Pfam" id="PF02954">
    <property type="entry name" value="HTH_8"/>
    <property type="match status" value="1"/>
</dbReference>
<proteinExistence type="predicted"/>
<keyword evidence="1" id="KW-0547">Nucleotide-binding</keyword>
<evidence type="ECO:0000256" key="6">
    <source>
        <dbReference type="SAM" id="MobiDB-lite"/>
    </source>
</evidence>
<keyword evidence="3" id="KW-0805">Transcription regulation</keyword>
<keyword evidence="10" id="KW-1185">Reference proteome</keyword>
<keyword evidence="4" id="KW-0804">Transcription</keyword>
<accession>A0ABT9FYS0</accession>
<dbReference type="Gene3D" id="1.10.8.60">
    <property type="match status" value="1"/>
</dbReference>
<dbReference type="SMART" id="SM00382">
    <property type="entry name" value="AAA"/>
    <property type="match status" value="1"/>
</dbReference>
<name>A0ABT9FYS0_LEPDI</name>
<evidence type="ECO:0000256" key="2">
    <source>
        <dbReference type="ARBA" id="ARBA00022840"/>
    </source>
</evidence>
<feature type="domain" description="Response regulatory" evidence="8">
    <location>
        <begin position="5"/>
        <end position="119"/>
    </location>
</feature>
<dbReference type="PROSITE" id="PS00688">
    <property type="entry name" value="SIGMA54_INTERACT_3"/>
    <property type="match status" value="1"/>
</dbReference>
<dbReference type="Pfam" id="PF00072">
    <property type="entry name" value="Response_reg"/>
    <property type="match status" value="1"/>
</dbReference>
<evidence type="ECO:0000259" key="8">
    <source>
        <dbReference type="PROSITE" id="PS50110"/>
    </source>
</evidence>
<gene>
    <name evidence="9" type="ORF">Q8X39_00585</name>
</gene>
<reference evidence="9 10" key="1">
    <citation type="submission" date="2023-08" db="EMBL/GenBank/DDBJ databases">
        <authorList>
            <person name="Roldan D.M."/>
            <person name="Menes R.J."/>
        </authorList>
    </citation>
    <scope>NUCLEOTIDE SEQUENCE [LARGE SCALE GENOMIC DNA]</scope>
    <source>
        <strain evidence="9 10">CCM 2812</strain>
    </source>
</reference>
<feature type="domain" description="Sigma-54 factor interaction" evidence="7">
    <location>
        <begin position="145"/>
        <end position="375"/>
    </location>
</feature>
<dbReference type="Gene3D" id="3.40.50.2300">
    <property type="match status" value="1"/>
</dbReference>
<dbReference type="InterPro" id="IPR027417">
    <property type="entry name" value="P-loop_NTPase"/>
</dbReference>
<dbReference type="SMART" id="SM00448">
    <property type="entry name" value="REC"/>
    <property type="match status" value="1"/>
</dbReference>
<dbReference type="InterPro" id="IPR009057">
    <property type="entry name" value="Homeodomain-like_sf"/>
</dbReference>
<dbReference type="InterPro" id="IPR002197">
    <property type="entry name" value="HTH_Fis"/>
</dbReference>
<dbReference type="RefSeq" id="WP_305747687.1">
    <property type="nucleotide sequence ID" value="NZ_JAUZEE010000001.1"/>
</dbReference>
<dbReference type="SUPFAM" id="SSF46689">
    <property type="entry name" value="Homeodomain-like"/>
    <property type="match status" value="1"/>
</dbReference>
<feature type="modified residue" description="4-aspartylphosphate" evidence="5">
    <location>
        <position position="54"/>
    </location>
</feature>
<comment type="caution">
    <text evidence="9">The sequence shown here is derived from an EMBL/GenBank/DDBJ whole genome shotgun (WGS) entry which is preliminary data.</text>
</comment>
<evidence type="ECO:0000256" key="4">
    <source>
        <dbReference type="ARBA" id="ARBA00023163"/>
    </source>
</evidence>
<dbReference type="Proteomes" id="UP001235760">
    <property type="component" value="Unassembled WGS sequence"/>
</dbReference>
<keyword evidence="2" id="KW-0067">ATP-binding</keyword>
<evidence type="ECO:0000259" key="7">
    <source>
        <dbReference type="PROSITE" id="PS50045"/>
    </source>
</evidence>
<dbReference type="CDD" id="cd00009">
    <property type="entry name" value="AAA"/>
    <property type="match status" value="1"/>
</dbReference>
<sequence>MPELQVLVVDDEPAVRQVMAAAIAKAGYAVDSAASAQEALTRLDQTPYDVVLSDVFMPVMDGIELLRRARERGHAATFIMVTAFSSVDSAIDAIKAGAWDYITKPVRREEIVHRLEQIEAVRGLREENRALRSMVLGGGAAGQPYTFQAPAMLATERLISRVAPTDSTVLVTGESGTGKGVTARRLHQLSGRRDGPFVPVNCAAIPDNLIESELFGHTKGAFTSADKARRGLFVQADHGTLFLDEIGELPLALQTKLLHVLEAKEVRPLGSEQSRKVDVRIVAATNRDLPAMVAAGTFREDLFFRLSVFQIPMPPLRERRADLPALLRHLLAQRTQPSGATQVLGIEPEAEDLLLAYAWPGNLRQLENVLHRAAILADGDCITVADLAPEVVRGAMPAGVHAAPIGSAPPPRGPEAALPSLEPPLEPPHEATLRERVRRFEIGLIRRAIDEAGGDRRIAAQRLGIGLSSLYRKLEEDERGQRADPVDRLDKADEGPGAARA</sequence>
<dbReference type="InterPro" id="IPR058031">
    <property type="entry name" value="AAA_lid_NorR"/>
</dbReference>
<evidence type="ECO:0000313" key="9">
    <source>
        <dbReference type="EMBL" id="MDP4299118.1"/>
    </source>
</evidence>
<dbReference type="InterPro" id="IPR011006">
    <property type="entry name" value="CheY-like_superfamily"/>
</dbReference>
<dbReference type="Pfam" id="PF00158">
    <property type="entry name" value="Sigma54_activat"/>
    <property type="match status" value="1"/>
</dbReference>
<dbReference type="Gene3D" id="1.10.10.60">
    <property type="entry name" value="Homeodomain-like"/>
    <property type="match status" value="1"/>
</dbReference>
<dbReference type="Pfam" id="PF25601">
    <property type="entry name" value="AAA_lid_14"/>
    <property type="match status" value="1"/>
</dbReference>